<feature type="domain" description="Peptidase S1" evidence="7">
    <location>
        <begin position="40"/>
        <end position="271"/>
    </location>
</feature>
<dbReference type="InterPro" id="IPR001314">
    <property type="entry name" value="Peptidase_S1A"/>
</dbReference>
<dbReference type="PROSITE" id="PS00135">
    <property type="entry name" value="TRYPSIN_SER"/>
    <property type="match status" value="1"/>
</dbReference>
<evidence type="ECO:0000256" key="5">
    <source>
        <dbReference type="ARBA" id="ARBA00023180"/>
    </source>
</evidence>
<dbReference type="CDD" id="cd00190">
    <property type="entry name" value="Tryp_SPc"/>
    <property type="match status" value="1"/>
</dbReference>
<dbReference type="GeneTree" id="ENSGT00940000154999"/>
<dbReference type="AlphaFoldDB" id="A0A8C5QW85"/>
<evidence type="ECO:0000256" key="4">
    <source>
        <dbReference type="ARBA" id="ARBA00023157"/>
    </source>
</evidence>
<keyword evidence="3 6" id="KW-0378">Hydrolase</keyword>
<dbReference type="InterPro" id="IPR043504">
    <property type="entry name" value="Peptidase_S1_PA_chymotrypsin"/>
</dbReference>
<accession>A0A8C5QW85</accession>
<dbReference type="PRINTS" id="PR00722">
    <property type="entry name" value="CHYMOTRYPSIN"/>
</dbReference>
<reference evidence="8" key="1">
    <citation type="submission" date="2025-08" db="UniProtKB">
        <authorList>
            <consortium name="Ensembl"/>
        </authorList>
    </citation>
    <scope>IDENTIFICATION</scope>
</reference>
<dbReference type="PROSITE" id="PS00134">
    <property type="entry name" value="TRYPSIN_HIS"/>
    <property type="match status" value="1"/>
</dbReference>
<proteinExistence type="predicted"/>
<evidence type="ECO:0000256" key="2">
    <source>
        <dbReference type="ARBA" id="ARBA00022729"/>
    </source>
</evidence>
<dbReference type="PANTHER" id="PTHR24253">
    <property type="entry name" value="TRANSMEMBRANE PROTEASE SERINE"/>
    <property type="match status" value="1"/>
</dbReference>
<dbReference type="SUPFAM" id="SSF50494">
    <property type="entry name" value="Trypsin-like serine proteases"/>
    <property type="match status" value="1"/>
</dbReference>
<dbReference type="Gene3D" id="2.40.10.10">
    <property type="entry name" value="Trypsin-like serine proteases"/>
    <property type="match status" value="1"/>
</dbReference>
<evidence type="ECO:0000256" key="1">
    <source>
        <dbReference type="ARBA" id="ARBA00022670"/>
    </source>
</evidence>
<dbReference type="Proteomes" id="UP000694569">
    <property type="component" value="Unplaced"/>
</dbReference>
<dbReference type="GO" id="GO:0006508">
    <property type="term" value="P:proteolysis"/>
    <property type="evidence" value="ECO:0007669"/>
    <property type="project" value="UniProtKB-KW"/>
</dbReference>
<dbReference type="InterPro" id="IPR018114">
    <property type="entry name" value="TRYPSIN_HIS"/>
</dbReference>
<keyword evidence="5" id="KW-0325">Glycoprotein</keyword>
<protein>
    <recommendedName>
        <fullName evidence="7">Peptidase S1 domain-containing protein</fullName>
    </recommendedName>
</protein>
<evidence type="ECO:0000313" key="9">
    <source>
        <dbReference type="Proteomes" id="UP000694569"/>
    </source>
</evidence>
<sequence length="330" mass="35882">MAPRCKERRDPLPPMAAICIMNTASSSSPACGVPAISGRIVGGTDAVYGEWPWQVAVTTANSLCGGSLINEQWVLSAAHCFDNSISPGNYKVSLGRYKFGESIASSVTVVVEKFTKHPNFIKPGDRGDIALVKLKSPVTFTNYIRPICLPNASVTFPSGMECWVTGWGTRRYGEVMTPLIDYKQCDQMYHIDSSTSSYTIIIQEDKICSGYAEGGKDSCQGDSGGPLVCEANGTWIQAGIVSWGDGCALKNHPGVYTLVPAYESWIKSYISDVKFVSDDQISGSPDLAPAPGKMFLLSVFIFIHFVQAQINKVLEKSLFLPDIRCVRCFL</sequence>
<dbReference type="InterPro" id="IPR033116">
    <property type="entry name" value="TRYPSIN_SER"/>
</dbReference>
<evidence type="ECO:0000313" key="8">
    <source>
        <dbReference type="Ensembl" id="ENSLLEP00000042148.1"/>
    </source>
</evidence>
<dbReference type="InterPro" id="IPR001254">
    <property type="entry name" value="Trypsin_dom"/>
</dbReference>
<dbReference type="SMART" id="SM00020">
    <property type="entry name" value="Tryp_SPc"/>
    <property type="match status" value="1"/>
</dbReference>
<evidence type="ECO:0000256" key="3">
    <source>
        <dbReference type="ARBA" id="ARBA00022801"/>
    </source>
</evidence>
<evidence type="ECO:0000256" key="6">
    <source>
        <dbReference type="RuleBase" id="RU363034"/>
    </source>
</evidence>
<dbReference type="Pfam" id="PF00089">
    <property type="entry name" value="Trypsin"/>
    <property type="match status" value="1"/>
</dbReference>
<keyword evidence="9" id="KW-1185">Reference proteome</keyword>
<keyword evidence="1 6" id="KW-0645">Protease</keyword>
<keyword evidence="4" id="KW-1015">Disulfide bond</keyword>
<dbReference type="OrthoDB" id="6342449at2759"/>
<dbReference type="PANTHER" id="PTHR24253:SF159">
    <property type="entry name" value="SERINE PROTEASE 42"/>
    <property type="match status" value="1"/>
</dbReference>
<keyword evidence="6" id="KW-0720">Serine protease</keyword>
<dbReference type="PROSITE" id="PS50240">
    <property type="entry name" value="TRYPSIN_DOM"/>
    <property type="match status" value="1"/>
</dbReference>
<organism evidence="8 9">
    <name type="scientific">Leptobrachium leishanense</name>
    <name type="common">Leishan spiny toad</name>
    <dbReference type="NCBI Taxonomy" id="445787"/>
    <lineage>
        <taxon>Eukaryota</taxon>
        <taxon>Metazoa</taxon>
        <taxon>Chordata</taxon>
        <taxon>Craniata</taxon>
        <taxon>Vertebrata</taxon>
        <taxon>Euteleostomi</taxon>
        <taxon>Amphibia</taxon>
        <taxon>Batrachia</taxon>
        <taxon>Anura</taxon>
        <taxon>Pelobatoidea</taxon>
        <taxon>Megophryidae</taxon>
        <taxon>Leptobrachium</taxon>
    </lineage>
</organism>
<evidence type="ECO:0000259" key="7">
    <source>
        <dbReference type="PROSITE" id="PS50240"/>
    </source>
</evidence>
<name>A0A8C5QW85_9ANUR</name>
<reference evidence="8" key="2">
    <citation type="submission" date="2025-09" db="UniProtKB">
        <authorList>
            <consortium name="Ensembl"/>
        </authorList>
    </citation>
    <scope>IDENTIFICATION</scope>
</reference>
<dbReference type="GO" id="GO:0004252">
    <property type="term" value="F:serine-type endopeptidase activity"/>
    <property type="evidence" value="ECO:0007669"/>
    <property type="project" value="InterPro"/>
</dbReference>
<keyword evidence="2" id="KW-0732">Signal</keyword>
<dbReference type="InterPro" id="IPR009003">
    <property type="entry name" value="Peptidase_S1_PA"/>
</dbReference>
<dbReference type="Ensembl" id="ENSLLET00000043827.1">
    <property type="protein sequence ID" value="ENSLLEP00000042148.1"/>
    <property type="gene ID" value="ENSLLEG00000025881.1"/>
</dbReference>